<feature type="compositionally biased region" description="Low complexity" evidence="3">
    <location>
        <begin position="1367"/>
        <end position="1377"/>
    </location>
</feature>
<dbReference type="SUPFAM" id="SSF50998">
    <property type="entry name" value="Quinoprotein alcohol dehydrogenase-like"/>
    <property type="match status" value="1"/>
</dbReference>
<feature type="compositionally biased region" description="Low complexity" evidence="3">
    <location>
        <begin position="1204"/>
        <end position="1231"/>
    </location>
</feature>
<feature type="compositionally biased region" description="Basic and acidic residues" evidence="3">
    <location>
        <begin position="1439"/>
        <end position="1448"/>
    </location>
</feature>
<feature type="compositionally biased region" description="Low complexity" evidence="3">
    <location>
        <begin position="1156"/>
        <end position="1179"/>
    </location>
</feature>
<feature type="compositionally biased region" description="Basic and acidic residues" evidence="3">
    <location>
        <begin position="1302"/>
        <end position="1311"/>
    </location>
</feature>
<feature type="compositionally biased region" description="Polar residues" evidence="3">
    <location>
        <begin position="1185"/>
        <end position="1203"/>
    </location>
</feature>
<feature type="region of interest" description="Disordered" evidence="3">
    <location>
        <begin position="1337"/>
        <end position="1407"/>
    </location>
</feature>
<feature type="compositionally biased region" description="Polar residues" evidence="3">
    <location>
        <begin position="1130"/>
        <end position="1149"/>
    </location>
</feature>
<feature type="region of interest" description="Disordered" evidence="3">
    <location>
        <begin position="1130"/>
        <end position="1246"/>
    </location>
</feature>
<feature type="region of interest" description="Disordered" evidence="3">
    <location>
        <begin position="1502"/>
        <end position="1573"/>
    </location>
</feature>
<sequence>TMNNEDSEDSGEEQYQGYISIPYGPQVTAEYVHSSKHCDFQDVIYNSKTYDYIILDSRGISSWHPTCITSTIKRAMEFEAYKFNVLRCLCYSRFHNLYFALTKHFGINVYNLNFLEICHQDGDGDSISRLLYNDKENELIAICRNKIKFLKYVMKEMKPSIAFQREFKVEESLVLSSAKFDEDLQRIYLMCDTDIFCYSLDGKELFCLRGPNSIAYFCACAYSDEANLMVAGSINGELSIYSPNGGLVTAMLSHSKIITSLLIHPKDGTMFISASLDGTIKVFSLQMLGEIYSIPVFTEGILFMKVYSTNSLFAASHKGIQTFDLNYSFRFWSTSRAPVKHMNVTSPIAGLRQYVVVSTADNSIRLFSKHTGQRRTTILPPPEIPIGDDVISVAFDRQGRVIYILFKPLQLWIYSTRTDPATRVATWDLDQTIKQSREDQFKHLPDDGNHGHSRFGASSQSQKQAEANITCCSLTTIKREVFNTDSLSDQDLFNFGFLLCGLSNGLICFLDPCQRGLIVKSLKAHPTSPVVNLRVDYLSTVTYLLAVIDTINGIMVRIWNVVTLECCHQMFFFEDFTQFVFKNLQIVVGYSTGHIHTETIFQNDVDKETHKMLKSNPMKEHDGHIVSLDLSDTRQIFCSVGSDNYVRVWNLSKVLLVEIKFDNTLKYALFLSHLDEILISFKSQLFVIPYHIVFQRQQLPTFNTTCDDSSGDESFIFEDPFVCKRNMLQSNNPPINLASYLVPYPHLGLETLWMFNKALVDPIPNEEIDVDLIVASELSSDSLDSFASTTLYQDSDESQEIDVVDIQFPSCLSTPEPLHSKQPPVEPLKNDVAEVIDAKSNIDVAGSIQTHGGLAKPTSPAPLSYYDKIRNKQTSLPSKPISNEKEQTLNIMKPYPFASIERKDIYKITPRAKKKTKRKSKTNKTKSKPTKSASVTGKSNSKTSSEVAPSTSSTFLKESNIRQSEKKQTSNELLEGKCIDLKIKDSSSVTQTSSSASDESKSRTTSNQRSLLSMALGKQTDDTALVSYRNVLDSLVNPESDRSDIEGTRPSSVKFNPFVAELSSGDESLISDTSDAELKALRFNDGASTASRSSQRTISSSRKTHSLNINADSETYFTSVILNLRQSKAQKQNQNLRANSQQSTTQQKIQHLRTKSQQSETQQQNQNSRANSQQSTTQQKIQHLRANSQQSTTQQKIQHLRVNSQQSETQQQSQHLRANSQQSETQEQNQNLRANYQQSTTQQKIQHLRANYQQSETQQYNQDLEAKFQPSKAQQQNQNPQAKFLQSKSQQQNRDLLTKAQRLQDKSKITKPESPIKLTREKKYSTNTENEVIKVEIRPSQTDLHINDEETNESRHIVERQRDMKNSRNSGRSSRSSQDPEILDPLMISPVRGTDPNNKEESPLIIKDEETQRVMKYILSSFRKPASPIRNKRSQFRTELAENTRDPESDYASAGDYESSTSRPFSVEFSLLSLRPVSGVSTIPDSPSKQFSPVSRVVVRCSSTEPDSDDSSTSTNTTSLKDRLKRYRKSKQKQRERAESVRNRKSVMSGYESASIGSLHQSHYRTRTPRKKDRLTIKQRPVSNCNNSTLNNVRQRDSEAVYFDDYLNRTVYRQHPPPQSINKKETLIENLEKKLSGQKHRYHTLKSDYQMQADRLALSILKNNNDVKVPVSRSSSSIPNRPRYQLVNTNATSTNNLF</sequence>
<feature type="compositionally biased region" description="Basic residues" evidence="3">
    <location>
        <begin position="910"/>
        <end position="929"/>
    </location>
</feature>
<feature type="repeat" description="WD" evidence="1">
    <location>
        <begin position="251"/>
        <end position="293"/>
    </location>
</feature>
<feature type="region of interest" description="Disordered" evidence="3">
    <location>
        <begin position="1086"/>
        <end position="1105"/>
    </location>
</feature>
<feature type="region of interest" description="Disordered" evidence="3">
    <location>
        <begin position="1429"/>
        <end position="1461"/>
    </location>
</feature>
<dbReference type="EnsemblMetazoa" id="CLYHEMT000384.3">
    <property type="protein sequence ID" value="CLYHEMP000384.3"/>
    <property type="gene ID" value="CLYHEMG000384"/>
</dbReference>
<feature type="compositionally biased region" description="Basic and acidic residues" evidence="3">
    <location>
        <begin position="441"/>
        <end position="450"/>
    </location>
</feature>
<feature type="compositionally biased region" description="Basic and acidic residues" evidence="3">
    <location>
        <begin position="1533"/>
        <end position="1542"/>
    </location>
</feature>
<keyword evidence="2" id="KW-0175">Coiled coil</keyword>
<feature type="compositionally biased region" description="Low complexity" evidence="3">
    <location>
        <begin position="1088"/>
        <end position="1101"/>
    </location>
</feature>
<evidence type="ECO:0000256" key="3">
    <source>
        <dbReference type="SAM" id="MobiDB-lite"/>
    </source>
</evidence>
<feature type="compositionally biased region" description="Basic residues" evidence="3">
    <location>
        <begin position="1523"/>
        <end position="1532"/>
    </location>
</feature>
<feature type="region of interest" description="Disordered" evidence="3">
    <location>
        <begin position="989"/>
        <end position="1009"/>
    </location>
</feature>
<feature type="coiled-coil region" evidence="2">
    <location>
        <begin position="1621"/>
        <end position="1648"/>
    </location>
</feature>
<keyword evidence="1" id="KW-0853">WD repeat</keyword>
<dbReference type="SMART" id="SM00320">
    <property type="entry name" value="WD40"/>
    <property type="match status" value="3"/>
</dbReference>
<evidence type="ECO:0000313" key="5">
    <source>
        <dbReference type="Proteomes" id="UP000594262"/>
    </source>
</evidence>
<feature type="compositionally biased region" description="Polar residues" evidence="3">
    <location>
        <begin position="935"/>
        <end position="957"/>
    </location>
</feature>
<organism evidence="4 5">
    <name type="scientific">Clytia hemisphaerica</name>
    <dbReference type="NCBI Taxonomy" id="252671"/>
    <lineage>
        <taxon>Eukaryota</taxon>
        <taxon>Metazoa</taxon>
        <taxon>Cnidaria</taxon>
        <taxon>Hydrozoa</taxon>
        <taxon>Hydroidolina</taxon>
        <taxon>Leptothecata</taxon>
        <taxon>Obeliida</taxon>
        <taxon>Clytiidae</taxon>
        <taxon>Clytia</taxon>
    </lineage>
</organism>
<feature type="compositionally biased region" description="Basic and acidic residues" evidence="3">
    <location>
        <begin position="959"/>
        <end position="970"/>
    </location>
</feature>
<protein>
    <submittedName>
        <fullName evidence="4">Uncharacterized protein</fullName>
    </submittedName>
</protein>
<dbReference type="InterPro" id="IPR015943">
    <property type="entry name" value="WD40/YVTN_repeat-like_dom_sf"/>
</dbReference>
<proteinExistence type="predicted"/>
<name>A0A7M5UY69_9CNID</name>
<evidence type="ECO:0000313" key="4">
    <source>
        <dbReference type="EnsemblMetazoa" id="CLYHEMP000384.3"/>
    </source>
</evidence>
<feature type="region of interest" description="Disordered" evidence="3">
    <location>
        <begin position="906"/>
        <end position="970"/>
    </location>
</feature>
<dbReference type="OrthoDB" id="6262491at2759"/>
<accession>A0A7M5UY69</accession>
<dbReference type="PANTHER" id="PTHR45532">
    <property type="entry name" value="WD REPEAT-CONTAINING PROTEIN 97"/>
    <property type="match status" value="1"/>
</dbReference>
<evidence type="ECO:0000256" key="2">
    <source>
        <dbReference type="SAM" id="Coils"/>
    </source>
</evidence>
<dbReference type="InterPro" id="IPR036322">
    <property type="entry name" value="WD40_repeat_dom_sf"/>
</dbReference>
<feature type="region of interest" description="Disordered" evidence="3">
    <location>
        <begin position="441"/>
        <end position="462"/>
    </location>
</feature>
<dbReference type="PROSITE" id="PS50082">
    <property type="entry name" value="WD_REPEATS_2"/>
    <property type="match status" value="2"/>
</dbReference>
<dbReference type="Proteomes" id="UP000594262">
    <property type="component" value="Unplaced"/>
</dbReference>
<dbReference type="PROSITE" id="PS50294">
    <property type="entry name" value="WD_REPEATS_REGION"/>
    <property type="match status" value="1"/>
</dbReference>
<evidence type="ECO:0000256" key="1">
    <source>
        <dbReference type="PROSITE-ProRule" id="PRU00221"/>
    </source>
</evidence>
<feature type="compositionally biased region" description="Low complexity" evidence="3">
    <location>
        <begin position="1502"/>
        <end position="1519"/>
    </location>
</feature>
<dbReference type="SUPFAM" id="SSF50978">
    <property type="entry name" value="WD40 repeat-like"/>
    <property type="match status" value="1"/>
</dbReference>
<dbReference type="InterPro" id="IPR001680">
    <property type="entry name" value="WD40_rpt"/>
</dbReference>
<feature type="region of interest" description="Disordered" evidence="3">
    <location>
        <begin position="1268"/>
        <end position="1324"/>
    </location>
</feature>
<dbReference type="PANTHER" id="PTHR45532:SF3">
    <property type="match status" value="1"/>
</dbReference>
<feature type="compositionally biased region" description="Basic and acidic residues" evidence="3">
    <location>
        <begin position="1345"/>
        <end position="1366"/>
    </location>
</feature>
<feature type="compositionally biased region" description="Polar residues" evidence="3">
    <location>
        <begin position="1232"/>
        <end position="1246"/>
    </location>
</feature>
<keyword evidence="5" id="KW-1185">Reference proteome</keyword>
<feature type="repeat" description="WD" evidence="1">
    <location>
        <begin position="618"/>
        <end position="652"/>
    </location>
</feature>
<reference evidence="4" key="1">
    <citation type="submission" date="2021-01" db="UniProtKB">
        <authorList>
            <consortium name="EnsemblMetazoa"/>
        </authorList>
    </citation>
    <scope>IDENTIFICATION</scope>
</reference>
<dbReference type="Pfam" id="PF00400">
    <property type="entry name" value="WD40"/>
    <property type="match status" value="2"/>
</dbReference>
<dbReference type="InterPro" id="IPR011047">
    <property type="entry name" value="Quinoprotein_ADH-like_sf"/>
</dbReference>
<feature type="compositionally biased region" description="Basic and acidic residues" evidence="3">
    <location>
        <begin position="1397"/>
        <end position="1407"/>
    </location>
</feature>
<feature type="compositionally biased region" description="Basic residues" evidence="3">
    <location>
        <begin position="1562"/>
        <end position="1573"/>
    </location>
</feature>
<feature type="compositionally biased region" description="Low complexity" evidence="3">
    <location>
        <begin position="1268"/>
        <end position="1286"/>
    </location>
</feature>
<dbReference type="Gene3D" id="2.130.10.10">
    <property type="entry name" value="YVTN repeat-like/Quinoprotein amine dehydrogenase"/>
    <property type="match status" value="2"/>
</dbReference>